<dbReference type="AlphaFoldDB" id="A0A1Q8SNM9"/>
<protein>
    <submittedName>
        <fullName evidence="2">Uncharacterized protein</fullName>
    </submittedName>
</protein>
<feature type="transmembrane region" description="Helical" evidence="1">
    <location>
        <begin position="70"/>
        <end position="87"/>
    </location>
</feature>
<sequence>MPTLSFRTVASRAGLYILFLAGLMQAVLMVDARHPVAADFSETSLTEITQAALLFLCTVLMLIIRQRVGVLRNVSLLLAAFFAISLVRENDLWLDTYLFDGAWEWLVVLMALPALLSVLRSRRAFLEEFSLIANSLGFGLFAGGFLTTYVFSRLYGRSELWHALMGDHYLRIVKDAAEEITELTGYSLLLFASVELLLLARRLRDRRLLEAG</sequence>
<accession>A0A1Q8SNM9</accession>
<evidence type="ECO:0000256" key="1">
    <source>
        <dbReference type="SAM" id="Phobius"/>
    </source>
</evidence>
<keyword evidence="1" id="KW-1133">Transmembrane helix</keyword>
<feature type="transmembrane region" description="Helical" evidence="1">
    <location>
        <begin position="45"/>
        <end position="63"/>
    </location>
</feature>
<keyword evidence="3" id="KW-1185">Reference proteome</keyword>
<keyword evidence="1" id="KW-0812">Transmembrane</keyword>
<keyword evidence="1" id="KW-0472">Membrane</keyword>
<feature type="transmembrane region" description="Helical" evidence="1">
    <location>
        <begin position="102"/>
        <end position="119"/>
    </location>
</feature>
<name>A0A1Q8SNM9_9GAMM</name>
<evidence type="ECO:0000313" key="2">
    <source>
        <dbReference type="EMBL" id="OLO03047.1"/>
    </source>
</evidence>
<dbReference type="STRING" id="404433.BTW07_16020"/>
<reference evidence="2 3" key="1">
    <citation type="submission" date="2016-12" db="EMBL/GenBank/DDBJ databases">
        <title>Draft genome sequences of strains Salinicola socius SMB35, Salinicola sp. MH3R3-1 and Chromohalobacter sp. SMB17 from the Verkhnekamsk potash mining region of Russia.</title>
        <authorList>
            <person name="Mavrodi D.V."/>
            <person name="Olsson B.E."/>
            <person name="Korsakova E.S."/>
            <person name="Pyankova A."/>
            <person name="Mavrodi O.V."/>
            <person name="Plotnikova E.G."/>
        </authorList>
    </citation>
    <scope>NUCLEOTIDE SEQUENCE [LARGE SCALE GENOMIC DNA]</scope>
    <source>
        <strain evidence="2 3">SMB35</strain>
    </source>
</reference>
<dbReference type="EMBL" id="MSDO01000025">
    <property type="protein sequence ID" value="OLO03047.1"/>
    <property type="molecule type" value="Genomic_DNA"/>
</dbReference>
<organism evidence="2 3">
    <name type="scientific">Salinicola socius</name>
    <dbReference type="NCBI Taxonomy" id="404433"/>
    <lineage>
        <taxon>Bacteria</taxon>
        <taxon>Pseudomonadati</taxon>
        <taxon>Pseudomonadota</taxon>
        <taxon>Gammaproteobacteria</taxon>
        <taxon>Oceanospirillales</taxon>
        <taxon>Halomonadaceae</taxon>
        <taxon>Salinicola</taxon>
    </lineage>
</organism>
<gene>
    <name evidence="2" type="ORF">BTW07_16020</name>
</gene>
<dbReference type="OrthoDB" id="1425700at2"/>
<proteinExistence type="predicted"/>
<dbReference type="Proteomes" id="UP000186878">
    <property type="component" value="Unassembled WGS sequence"/>
</dbReference>
<feature type="transmembrane region" description="Helical" evidence="1">
    <location>
        <begin position="183"/>
        <end position="200"/>
    </location>
</feature>
<evidence type="ECO:0000313" key="3">
    <source>
        <dbReference type="Proteomes" id="UP000186878"/>
    </source>
</evidence>
<dbReference type="RefSeq" id="WP_075571186.1">
    <property type="nucleotide sequence ID" value="NZ_MSDO01000025.1"/>
</dbReference>
<comment type="caution">
    <text evidence="2">The sequence shown here is derived from an EMBL/GenBank/DDBJ whole genome shotgun (WGS) entry which is preliminary data.</text>
</comment>
<feature type="transmembrane region" description="Helical" evidence="1">
    <location>
        <begin position="131"/>
        <end position="151"/>
    </location>
</feature>